<evidence type="ECO:0000313" key="2">
    <source>
        <dbReference type="EMBL" id="SFI80540.1"/>
    </source>
</evidence>
<keyword evidence="1" id="KW-0732">Signal</keyword>
<keyword evidence="3" id="KW-1185">Reference proteome</keyword>
<accession>A0A1I3L7F9</accession>
<feature type="chain" id="PRO_5017260026" evidence="1">
    <location>
        <begin position="35"/>
        <end position="202"/>
    </location>
</feature>
<organism evidence="2 3">
    <name type="scientific">Myroides guanonis</name>
    <dbReference type="NCBI Taxonomy" id="1150112"/>
    <lineage>
        <taxon>Bacteria</taxon>
        <taxon>Pseudomonadati</taxon>
        <taxon>Bacteroidota</taxon>
        <taxon>Flavobacteriia</taxon>
        <taxon>Flavobacteriales</taxon>
        <taxon>Flavobacteriaceae</taxon>
        <taxon>Myroides</taxon>
    </lineage>
</organism>
<dbReference type="EMBL" id="FORU01000001">
    <property type="protein sequence ID" value="SFI80540.1"/>
    <property type="molecule type" value="Genomic_DNA"/>
</dbReference>
<protein>
    <submittedName>
        <fullName evidence="2">Uncharacterized protein</fullName>
    </submittedName>
</protein>
<name>A0A1I3L7F9_9FLAO</name>
<dbReference type="AlphaFoldDB" id="A0A1I3L7F9"/>
<dbReference type="STRING" id="1150112.SAMN04487893_101205"/>
<dbReference type="Proteomes" id="UP000243887">
    <property type="component" value="Unassembled WGS sequence"/>
</dbReference>
<reference evidence="3" key="1">
    <citation type="submission" date="2016-10" db="EMBL/GenBank/DDBJ databases">
        <authorList>
            <person name="Varghese N."/>
            <person name="Submissions S."/>
        </authorList>
    </citation>
    <scope>NUCLEOTIDE SEQUENCE [LARGE SCALE GENOMIC DNA]</scope>
    <source>
        <strain evidence="3">DSM 26542</strain>
    </source>
</reference>
<feature type="signal peptide" evidence="1">
    <location>
        <begin position="1"/>
        <end position="34"/>
    </location>
</feature>
<sequence>MFLHLYKHFIDLIMKKNAFLVAVFSMVALAQAQAQTGDSETDSHTIGITIPTVALVDIEPVGFKNIVMDFKAPTEAGLALESPDENTALWLNYSFIPSDIGKTASVSVAIDAVNPKFEIKVQAAAASGSSSGGKLGSNASGIITLSATGQNIVTDIGASYTGDGANSGHNLTYSLNTISGSYATLIAIDNPEVTVTYTISEQ</sequence>
<evidence type="ECO:0000313" key="3">
    <source>
        <dbReference type="Proteomes" id="UP000243887"/>
    </source>
</evidence>
<evidence type="ECO:0000256" key="1">
    <source>
        <dbReference type="SAM" id="SignalP"/>
    </source>
</evidence>
<proteinExistence type="predicted"/>
<gene>
    <name evidence="2" type="ORF">SAMN04487893_101205</name>
</gene>